<dbReference type="EMBL" id="JOKH01000006">
    <property type="protein sequence ID" value="KEQ16168.1"/>
    <property type="molecule type" value="Genomic_DNA"/>
</dbReference>
<evidence type="ECO:0000256" key="1">
    <source>
        <dbReference type="ARBA" id="ARBA00004496"/>
    </source>
</evidence>
<protein>
    <recommendedName>
        <fullName evidence="5">UspA domain-containing protein</fullName>
    </recommendedName>
</protein>
<dbReference type="STRING" id="1137799.GZ78_23235"/>
<comment type="caution">
    <text evidence="6">The sequence shown here is derived from an EMBL/GenBank/DDBJ whole genome shotgun (WGS) entry which is preliminary data.</text>
</comment>
<gene>
    <name evidence="6" type="ORF">GZ78_23235</name>
</gene>
<name>A0A081NCJ5_9GAMM</name>
<sequence length="286" mass="31936">MQGIQRILVIVDTRKARHVALNRAIQLAQATQSSLHILAPNPKPDIASSEVLTALARDISAKGITVTSQELWRHNLLETIIHVREMERSHLLVKDFRQESFLEKPFSTPTDWALLRKSRVPVLLVRHDRAWEKEPMLAAINADPEDADHQQLNRAIMENAKAVTGYFDADLHLASAYPTIMLAMQDKGDGQTDQDRYLKTCQHFAKDYGISNDSIHLVPAPAETMIPDLTRELAVSLLIMGTNARSGLSALTLGNTAEQLASNIDCDLLAVHSKHHMIPLERELEA</sequence>
<feature type="domain" description="UspA" evidence="5">
    <location>
        <begin position="4"/>
        <end position="126"/>
    </location>
</feature>
<evidence type="ECO:0000256" key="3">
    <source>
        <dbReference type="ARBA" id="ARBA00022490"/>
    </source>
</evidence>
<comment type="function">
    <text evidence="4">Required for resistance to DNA-damaging agents.</text>
</comment>
<organism evidence="6 7">
    <name type="scientific">Endozoicomonas numazuensis</name>
    <dbReference type="NCBI Taxonomy" id="1137799"/>
    <lineage>
        <taxon>Bacteria</taxon>
        <taxon>Pseudomonadati</taxon>
        <taxon>Pseudomonadota</taxon>
        <taxon>Gammaproteobacteria</taxon>
        <taxon>Oceanospirillales</taxon>
        <taxon>Endozoicomonadaceae</taxon>
        <taxon>Endozoicomonas</taxon>
    </lineage>
</organism>
<dbReference type="GO" id="GO:0005737">
    <property type="term" value="C:cytoplasm"/>
    <property type="evidence" value="ECO:0007669"/>
    <property type="project" value="UniProtKB-SubCell"/>
</dbReference>
<dbReference type="OrthoDB" id="239260at2"/>
<keyword evidence="3" id="KW-0963">Cytoplasm</keyword>
<dbReference type="AlphaFoldDB" id="A0A081NCJ5"/>
<dbReference type="Gene3D" id="3.40.50.12370">
    <property type="match status" value="1"/>
</dbReference>
<evidence type="ECO:0000256" key="2">
    <source>
        <dbReference type="ARBA" id="ARBA00008791"/>
    </source>
</evidence>
<accession>A0A081NCJ5</accession>
<reference evidence="6 7" key="1">
    <citation type="submission" date="2014-06" db="EMBL/GenBank/DDBJ databases">
        <title>Whole Genome Sequences of Three Symbiotic Endozoicomonas Bacteria.</title>
        <authorList>
            <person name="Neave M.J."/>
            <person name="Apprill A."/>
            <person name="Voolstra C.R."/>
        </authorList>
    </citation>
    <scope>NUCLEOTIDE SEQUENCE [LARGE SCALE GENOMIC DNA]</scope>
    <source>
        <strain evidence="6 7">DSM 25634</strain>
    </source>
</reference>
<dbReference type="eggNOG" id="COG0589">
    <property type="taxonomic scope" value="Bacteria"/>
</dbReference>
<comment type="similarity">
    <text evidence="2">Belongs to the universal stress protein A family.</text>
</comment>
<dbReference type="InterPro" id="IPR006016">
    <property type="entry name" value="UspA"/>
</dbReference>
<dbReference type="PANTHER" id="PTHR47892:SF1">
    <property type="entry name" value="UNIVERSAL STRESS PROTEIN E"/>
    <property type="match status" value="1"/>
</dbReference>
<dbReference type="Proteomes" id="UP000028073">
    <property type="component" value="Unassembled WGS sequence"/>
</dbReference>
<keyword evidence="7" id="KW-1185">Reference proteome</keyword>
<dbReference type="RefSeq" id="WP_034840742.1">
    <property type="nucleotide sequence ID" value="NZ_JOKH01000006.1"/>
</dbReference>
<evidence type="ECO:0000313" key="7">
    <source>
        <dbReference type="Proteomes" id="UP000028073"/>
    </source>
</evidence>
<dbReference type="SUPFAM" id="SSF52402">
    <property type="entry name" value="Adenine nucleotide alpha hydrolases-like"/>
    <property type="match status" value="2"/>
</dbReference>
<dbReference type="PANTHER" id="PTHR47892">
    <property type="entry name" value="UNIVERSAL STRESS PROTEIN E"/>
    <property type="match status" value="1"/>
</dbReference>
<comment type="subcellular location">
    <subcellularLocation>
        <location evidence="1">Cytoplasm</location>
    </subcellularLocation>
</comment>
<proteinExistence type="inferred from homology"/>
<dbReference type="Pfam" id="PF00582">
    <property type="entry name" value="Usp"/>
    <property type="match status" value="2"/>
</dbReference>
<feature type="domain" description="UspA" evidence="5">
    <location>
        <begin position="163"/>
        <end position="272"/>
    </location>
</feature>
<evidence type="ECO:0000256" key="4">
    <source>
        <dbReference type="ARBA" id="ARBA00037131"/>
    </source>
</evidence>
<evidence type="ECO:0000259" key="5">
    <source>
        <dbReference type="Pfam" id="PF00582"/>
    </source>
</evidence>
<evidence type="ECO:0000313" key="6">
    <source>
        <dbReference type="EMBL" id="KEQ16168.1"/>
    </source>
</evidence>